<feature type="transmembrane region" description="Helical" evidence="7">
    <location>
        <begin position="89"/>
        <end position="110"/>
    </location>
</feature>
<feature type="transmembrane region" description="Helical" evidence="7">
    <location>
        <begin position="117"/>
        <end position="135"/>
    </location>
</feature>
<evidence type="ECO:0000313" key="10">
    <source>
        <dbReference type="Proteomes" id="UP001162891"/>
    </source>
</evidence>
<feature type="transmembrane region" description="Helical" evidence="7">
    <location>
        <begin position="31"/>
        <end position="53"/>
    </location>
</feature>
<dbReference type="Pfam" id="PF03458">
    <property type="entry name" value="Gly_transporter"/>
    <property type="match status" value="2"/>
</dbReference>
<evidence type="ECO:0000256" key="6">
    <source>
        <dbReference type="ARBA" id="ARBA00023136"/>
    </source>
</evidence>
<feature type="domain" description="Glycine transporter" evidence="8">
    <location>
        <begin position="36"/>
        <end position="110"/>
    </location>
</feature>
<keyword evidence="4 7" id="KW-0812">Transmembrane</keyword>
<organism evidence="9 10">
    <name type="scientific">Anaeromyxobacter oryzae</name>
    <dbReference type="NCBI Taxonomy" id="2918170"/>
    <lineage>
        <taxon>Bacteria</taxon>
        <taxon>Pseudomonadati</taxon>
        <taxon>Myxococcota</taxon>
        <taxon>Myxococcia</taxon>
        <taxon>Myxococcales</taxon>
        <taxon>Cystobacterineae</taxon>
        <taxon>Anaeromyxobacteraceae</taxon>
        <taxon>Anaeromyxobacter</taxon>
    </lineage>
</organism>
<feature type="transmembrane region" description="Helical" evidence="7">
    <location>
        <begin position="60"/>
        <end position="77"/>
    </location>
</feature>
<dbReference type="InterPro" id="IPR005115">
    <property type="entry name" value="Gly_transporter"/>
</dbReference>
<name>A0ABM7X0Y5_9BACT</name>
<evidence type="ECO:0000256" key="1">
    <source>
        <dbReference type="ARBA" id="ARBA00004651"/>
    </source>
</evidence>
<feature type="transmembrane region" description="Helical" evidence="7">
    <location>
        <begin position="206"/>
        <end position="227"/>
    </location>
</feature>
<keyword evidence="10" id="KW-1185">Reference proteome</keyword>
<evidence type="ECO:0000256" key="3">
    <source>
        <dbReference type="ARBA" id="ARBA00022475"/>
    </source>
</evidence>
<protein>
    <submittedName>
        <fullName evidence="9">UPF0126 membrane protein</fullName>
    </submittedName>
</protein>
<evidence type="ECO:0000259" key="8">
    <source>
        <dbReference type="Pfam" id="PF03458"/>
    </source>
</evidence>
<evidence type="ECO:0000256" key="5">
    <source>
        <dbReference type="ARBA" id="ARBA00022989"/>
    </source>
</evidence>
<comment type="subcellular location">
    <subcellularLocation>
        <location evidence="1">Cell membrane</location>
        <topology evidence="1">Multi-pass membrane protein</topology>
    </subcellularLocation>
</comment>
<keyword evidence="3" id="KW-1003">Cell membrane</keyword>
<proteinExistence type="inferred from homology"/>
<dbReference type="EMBL" id="AP025591">
    <property type="protein sequence ID" value="BDG05387.1"/>
    <property type="molecule type" value="Genomic_DNA"/>
</dbReference>
<keyword evidence="5 7" id="KW-1133">Transmembrane helix</keyword>
<evidence type="ECO:0000313" key="9">
    <source>
        <dbReference type="EMBL" id="BDG05387.1"/>
    </source>
</evidence>
<reference evidence="10" key="1">
    <citation type="journal article" date="2022" name="Int. J. Syst. Evol. Microbiol.">
        <title>Anaeromyxobacter oryzae sp. nov., Anaeromyxobacter diazotrophicus sp. nov. and Anaeromyxobacter paludicola sp. nov., isolated from paddy soils.</title>
        <authorList>
            <person name="Itoh H."/>
            <person name="Xu Z."/>
            <person name="Mise K."/>
            <person name="Masuda Y."/>
            <person name="Ushijima N."/>
            <person name="Hayakawa C."/>
            <person name="Shiratori Y."/>
            <person name="Senoo K."/>
        </authorList>
    </citation>
    <scope>NUCLEOTIDE SEQUENCE [LARGE SCALE GENOMIC DNA]</scope>
    <source>
        <strain evidence="10">Red232</strain>
    </source>
</reference>
<keyword evidence="6 7" id="KW-0472">Membrane</keyword>
<gene>
    <name evidence="9" type="ORF">AMOR_43830</name>
</gene>
<dbReference type="PANTHER" id="PTHR30506">
    <property type="entry name" value="INNER MEMBRANE PROTEIN"/>
    <property type="match status" value="1"/>
</dbReference>
<dbReference type="PANTHER" id="PTHR30506:SF3">
    <property type="entry name" value="UPF0126 INNER MEMBRANE PROTEIN YADS-RELATED"/>
    <property type="match status" value="1"/>
</dbReference>
<sequence>MLPRRARARDARAKSPAVQPLLAQPFLDRPFALDIAFDLAATFLFAVTGSLVAIQKRYDAVGVAVLAFVTGLGGALLRDGLFLQDGPPAVITDGRYLAAVLAGAIAAALYSRHLHRLRLVFTVADALALGTYAMVGAQKSLAAGLPLLTATLVGVVNAVGGGLLRDVLVREEPLVFKPGEFYALAALAGVVIFLVLGRGLGAPATLAALVGIVAAFLVRLLSIRLGWRTGALWDEDGRSGP</sequence>
<evidence type="ECO:0000256" key="7">
    <source>
        <dbReference type="SAM" id="Phobius"/>
    </source>
</evidence>
<feature type="transmembrane region" description="Helical" evidence="7">
    <location>
        <begin position="141"/>
        <end position="160"/>
    </location>
</feature>
<comment type="similarity">
    <text evidence="2">Belongs to the UPF0126 family.</text>
</comment>
<evidence type="ECO:0000256" key="2">
    <source>
        <dbReference type="ARBA" id="ARBA00008193"/>
    </source>
</evidence>
<dbReference type="Proteomes" id="UP001162891">
    <property type="component" value="Chromosome"/>
</dbReference>
<evidence type="ECO:0000256" key="4">
    <source>
        <dbReference type="ARBA" id="ARBA00022692"/>
    </source>
</evidence>
<feature type="domain" description="Glycine transporter" evidence="8">
    <location>
        <begin position="123"/>
        <end position="196"/>
    </location>
</feature>
<feature type="transmembrane region" description="Helical" evidence="7">
    <location>
        <begin position="181"/>
        <end position="200"/>
    </location>
</feature>
<accession>A0ABM7X0Y5</accession>